<dbReference type="EMBL" id="ABXB03000002">
    <property type="protein sequence ID" value="EFA23299.1"/>
    <property type="molecule type" value="Genomic_DNA"/>
</dbReference>
<gene>
    <name evidence="3" type="ORF">BGLCM_1238</name>
    <name evidence="2" type="ORF">BIFGAL_03416</name>
</gene>
<dbReference type="OrthoDB" id="9760627at2"/>
<dbReference type="GO" id="GO:0005524">
    <property type="term" value="F:ATP binding"/>
    <property type="evidence" value="ECO:0007669"/>
    <property type="project" value="TreeGrafter"/>
</dbReference>
<dbReference type="AlphaFoldDB" id="D1NU95"/>
<dbReference type="GO" id="GO:0000502">
    <property type="term" value="C:proteasome complex"/>
    <property type="evidence" value="ECO:0007669"/>
    <property type="project" value="UniProtKB-KW"/>
</dbReference>
<protein>
    <submittedName>
        <fullName evidence="3">Ligase</fullName>
    </submittedName>
    <submittedName>
        <fullName evidence="2">Proteasome accessory factor PafA2</fullName>
        <ecNumber evidence="2 3">6.3.2.-</ecNumber>
    </submittedName>
</protein>
<evidence type="ECO:0000313" key="5">
    <source>
        <dbReference type="Proteomes" id="UP000029074"/>
    </source>
</evidence>
<organism evidence="2 4">
    <name type="scientific">Bifidobacterium gallicum DSM 20093 = LMG 11596</name>
    <dbReference type="NCBI Taxonomy" id="561180"/>
    <lineage>
        <taxon>Bacteria</taxon>
        <taxon>Bacillati</taxon>
        <taxon>Actinomycetota</taxon>
        <taxon>Actinomycetes</taxon>
        <taxon>Bifidobacteriales</taxon>
        <taxon>Bifidobacteriaceae</taxon>
        <taxon>Bifidobacterium</taxon>
    </lineage>
</organism>
<proteinExistence type="inferred from homology"/>
<evidence type="ECO:0000313" key="4">
    <source>
        <dbReference type="Proteomes" id="UP000003656"/>
    </source>
</evidence>
<accession>D1NU95</accession>
<dbReference type="NCBIfam" id="TIGR03688">
    <property type="entry name" value="depupylase_Dop"/>
    <property type="match status" value="1"/>
</dbReference>
<dbReference type="Pfam" id="PF03136">
    <property type="entry name" value="Pup_ligase"/>
    <property type="match status" value="1"/>
</dbReference>
<name>D1NU95_9BIFI</name>
<dbReference type="GO" id="GO:0010498">
    <property type="term" value="P:proteasomal protein catabolic process"/>
    <property type="evidence" value="ECO:0007669"/>
    <property type="project" value="InterPro"/>
</dbReference>
<comment type="similarity">
    <text evidence="1">Belongs to the Pup ligase/Pup deamidase family. Pup deamidase subfamily.</text>
</comment>
<dbReference type="Proteomes" id="UP000029074">
    <property type="component" value="Unassembled WGS sequence"/>
</dbReference>
<dbReference type="GO" id="GO:0016811">
    <property type="term" value="F:hydrolase activity, acting on carbon-nitrogen (but not peptide) bonds, in linear amides"/>
    <property type="evidence" value="ECO:0007669"/>
    <property type="project" value="InterPro"/>
</dbReference>
<dbReference type="eggNOG" id="COG4122">
    <property type="taxonomic scope" value="Bacteria"/>
</dbReference>
<keyword evidence="2" id="KW-0647">Proteasome</keyword>
<evidence type="ECO:0000313" key="3">
    <source>
        <dbReference type="EMBL" id="KFI58941.1"/>
    </source>
</evidence>
<dbReference type="Proteomes" id="UP000003656">
    <property type="component" value="Unassembled WGS sequence"/>
</dbReference>
<dbReference type="GO" id="GO:0070490">
    <property type="term" value="P:protein pupylation"/>
    <property type="evidence" value="ECO:0007669"/>
    <property type="project" value="TreeGrafter"/>
</dbReference>
<keyword evidence="2" id="KW-0436">Ligase</keyword>
<dbReference type="InterPro" id="IPR022366">
    <property type="entry name" value="Pup_deamidase"/>
</dbReference>
<evidence type="ECO:0000256" key="1">
    <source>
        <dbReference type="ARBA" id="ARBA00009114"/>
    </source>
</evidence>
<dbReference type="GO" id="GO:0019941">
    <property type="term" value="P:modification-dependent protein catabolic process"/>
    <property type="evidence" value="ECO:0007669"/>
    <property type="project" value="InterPro"/>
</dbReference>
<evidence type="ECO:0000313" key="2">
    <source>
        <dbReference type="EMBL" id="EFA23299.1"/>
    </source>
</evidence>
<dbReference type="RefSeq" id="WP_006294865.1">
    <property type="nucleotide sequence ID" value="NZ_ABXB03000002.1"/>
</dbReference>
<dbReference type="PANTHER" id="PTHR42307:SF2">
    <property type="entry name" value="PUP DEAMIDASE_DEPUPYLASE"/>
    <property type="match status" value="1"/>
</dbReference>
<dbReference type="EMBL" id="JGYW01000005">
    <property type="protein sequence ID" value="KFI58941.1"/>
    <property type="molecule type" value="Genomic_DNA"/>
</dbReference>
<dbReference type="GO" id="GO:0016874">
    <property type="term" value="F:ligase activity"/>
    <property type="evidence" value="ECO:0007669"/>
    <property type="project" value="UniProtKB-KW"/>
</dbReference>
<dbReference type="PANTHER" id="PTHR42307">
    <property type="entry name" value="PUP DEAMIDASE/DEPUPYLASE"/>
    <property type="match status" value="1"/>
</dbReference>
<keyword evidence="5" id="KW-1185">Reference proteome</keyword>
<dbReference type="EC" id="6.3.2.-" evidence="2 3"/>
<reference evidence="2 4" key="1">
    <citation type="submission" date="2009-11" db="EMBL/GenBank/DDBJ databases">
        <authorList>
            <person name="Weinstock G."/>
            <person name="Sodergren E."/>
            <person name="Clifton S."/>
            <person name="Fulton L."/>
            <person name="Fulton B."/>
            <person name="Courtney L."/>
            <person name="Fronick C."/>
            <person name="Harrison M."/>
            <person name="Strong C."/>
            <person name="Farmer C."/>
            <person name="Delahaunty K."/>
            <person name="Markovic C."/>
            <person name="Hall O."/>
            <person name="Minx P."/>
            <person name="Tomlinson C."/>
            <person name="Mitreva M."/>
            <person name="Nelson J."/>
            <person name="Hou S."/>
            <person name="Wollam A."/>
            <person name="Pepin K.H."/>
            <person name="Johnson M."/>
            <person name="Bhonagiri V."/>
            <person name="Nash W.E."/>
            <person name="Warren W."/>
            <person name="Chinwalla A."/>
            <person name="Mardis E.R."/>
            <person name="Wilson R.K."/>
        </authorList>
    </citation>
    <scope>NUCLEOTIDE SEQUENCE [LARGE SCALE GENOMIC DNA]</scope>
    <source>
        <strain evidence="2 4">DSM 20093</strain>
    </source>
</reference>
<dbReference type="GO" id="GO:0008233">
    <property type="term" value="F:peptidase activity"/>
    <property type="evidence" value="ECO:0007669"/>
    <property type="project" value="InterPro"/>
</dbReference>
<dbReference type="STRING" id="561180.BIFGAL_03416"/>
<dbReference type="InterPro" id="IPR004347">
    <property type="entry name" value="Pup_ligase/deamidase"/>
</dbReference>
<comment type="caution">
    <text evidence="2">The sequence shown here is derived from an EMBL/GenBank/DDBJ whole genome shotgun (WGS) entry which is preliminary data.</text>
</comment>
<reference evidence="3 5" key="2">
    <citation type="submission" date="2014-03" db="EMBL/GenBank/DDBJ databases">
        <title>Genomics of Bifidobacteria.</title>
        <authorList>
            <person name="Ventura M."/>
            <person name="Milani C."/>
            <person name="Lugli G.A."/>
        </authorList>
    </citation>
    <scope>NUCLEOTIDE SEQUENCE [LARGE SCALE GENOMIC DNA]</scope>
    <source>
        <strain evidence="3 5">LMG 11596</strain>
    </source>
</reference>
<sequence length="539" mass="60354">MSVQRIMGTETEYGVHEAHAARYNPVELSFAVIDAAARDDARRRIRWDYRREDPVNDARGTRLERAAAHPDLLTDEPQTTVINIIAPNGGRMYVDHAHPEYSAPETTDPFMATAYDYAGDLLMQEAAQQASQQTGKTIALMRTNVDGKGASWGTHENYMMDRAVPFHAVASLCATHFVTRQIYAGSGRVGLGERSEQAGYQLSQRADYIHMIEALQTTFDRPIINTRDEPHAPADQRRLHVIVGDANRMPVPQTLKLGTTSMLLWVLETAYANPDAGIVEQLQDFVLADPVQAMHEVSHDLTLRSVLALTNGERQSAWNIQVRLYSLVYEVAAMVYGADSLGEPLWPDKPTRSLVAMWKQALLDCGAIMHADDDARLSMSDEASRVEWLLKWQMLERLRRRIDTTGTLGQSAWADARIQALDLRWSVLDPYTSLVHALDQRGLIEHVCSAQEVHDAARYAPPTTRAWTRAAFINQYAEDVVAASWTQLTVRDPKSCALHTVDMTNPRSFAQGESEPVFKSETSALAIVERLNYLQSAER</sequence>